<feature type="non-terminal residue" evidence="3">
    <location>
        <position position="524"/>
    </location>
</feature>
<comment type="caution">
    <text evidence="3">The sequence shown here is derived from an EMBL/GenBank/DDBJ whole genome shotgun (WGS) entry which is preliminary data.</text>
</comment>
<dbReference type="SUPFAM" id="SSF53474">
    <property type="entry name" value="alpha/beta-Hydrolases"/>
    <property type="match status" value="1"/>
</dbReference>
<name>A0A9P6MM94_9FUNG</name>
<dbReference type="Proteomes" id="UP000703661">
    <property type="component" value="Unassembled WGS sequence"/>
</dbReference>
<organism evidence="3 4">
    <name type="scientific">Entomortierella chlamydospora</name>
    <dbReference type="NCBI Taxonomy" id="101097"/>
    <lineage>
        <taxon>Eukaryota</taxon>
        <taxon>Fungi</taxon>
        <taxon>Fungi incertae sedis</taxon>
        <taxon>Mucoromycota</taxon>
        <taxon>Mortierellomycotina</taxon>
        <taxon>Mortierellomycetes</taxon>
        <taxon>Mortierellales</taxon>
        <taxon>Mortierellaceae</taxon>
        <taxon>Entomortierella</taxon>
    </lineage>
</organism>
<keyword evidence="4" id="KW-1185">Reference proteome</keyword>
<dbReference type="EMBL" id="JAAAID010002206">
    <property type="protein sequence ID" value="KAG0007738.1"/>
    <property type="molecule type" value="Genomic_DNA"/>
</dbReference>
<dbReference type="PANTHER" id="PTHR45856">
    <property type="entry name" value="ALPHA/BETA-HYDROLASES SUPERFAMILY PROTEIN"/>
    <property type="match status" value="1"/>
</dbReference>
<evidence type="ECO:0000256" key="1">
    <source>
        <dbReference type="SAM" id="MobiDB-lite"/>
    </source>
</evidence>
<dbReference type="Gene3D" id="3.40.50.1820">
    <property type="entry name" value="alpha/beta hydrolase"/>
    <property type="match status" value="2"/>
</dbReference>
<gene>
    <name evidence="3" type="ORF">BGZ80_004303</name>
</gene>
<feature type="compositionally biased region" description="Basic and acidic residues" evidence="1">
    <location>
        <begin position="506"/>
        <end position="524"/>
    </location>
</feature>
<reference evidence="3" key="1">
    <citation type="journal article" date="2020" name="Fungal Divers.">
        <title>Resolving the Mortierellaceae phylogeny through synthesis of multi-gene phylogenetics and phylogenomics.</title>
        <authorList>
            <person name="Vandepol N."/>
            <person name="Liber J."/>
            <person name="Desiro A."/>
            <person name="Na H."/>
            <person name="Kennedy M."/>
            <person name="Barry K."/>
            <person name="Grigoriev I.V."/>
            <person name="Miller A.N."/>
            <person name="O'Donnell K."/>
            <person name="Stajich J.E."/>
            <person name="Bonito G."/>
        </authorList>
    </citation>
    <scope>NUCLEOTIDE SEQUENCE</scope>
    <source>
        <strain evidence="3">NRRL 2769</strain>
    </source>
</reference>
<evidence type="ECO:0000313" key="3">
    <source>
        <dbReference type="EMBL" id="KAG0007738.1"/>
    </source>
</evidence>
<protein>
    <recommendedName>
        <fullName evidence="2">Fungal lipase-type domain-containing protein</fullName>
    </recommendedName>
</protein>
<dbReference type="PANTHER" id="PTHR45856:SF24">
    <property type="entry name" value="FUNGAL LIPASE-LIKE DOMAIN-CONTAINING PROTEIN"/>
    <property type="match status" value="1"/>
</dbReference>
<accession>A0A9P6MM94</accession>
<feature type="domain" description="Fungal lipase-type" evidence="2">
    <location>
        <begin position="143"/>
        <end position="225"/>
    </location>
</feature>
<feature type="region of interest" description="Disordered" evidence="1">
    <location>
        <begin position="484"/>
        <end position="524"/>
    </location>
</feature>
<proteinExistence type="predicted"/>
<dbReference type="AlphaFoldDB" id="A0A9P6MM94"/>
<sequence>MRTYSSATYYSRALRALLGGDERSLAEMSSSNVEVEVVENLFRETWESDSQGPSHNLFGFGASVLAFKGTESLGEFLRSLLAAVILICITTFLTRLEEAQADAAIQFHRNKNEKCGPACTKVCYRHEPTGEKCSKRCNRGCDTHAKYLDGGVHQGFYNLLFKSCPADKSHRYLTEGPVNVIAVILEKVLYEALEHDSGRWQTGLWITGHSLGGALASLVMARLQTIVREDDPLVRGLNKDAQERFTGSTVLSVMASQVINNFPAAHACESCVEPECESNDWKNCSKCAYCRMMRSKVRRRMDWVDKRRHCCIKLWDNKFKAACTGCKNFMDNEVNTTTCEKENEEKKCFCGECGNCDDCKRLESCRWCKMGSKNWPVVLRGCYTFGSPKVGDEEFAKTFDENQKLFVKRIENDRIEADKLDEDRKEADNENYRGEEYNGWDQEKIQADRREDIKLRFQAYWPVYWRIVNEKDEDYRHVGYRVQLPSDPKQPPIIAYPKVRSSTSESTHHSDFDKQERDRIKGST</sequence>
<evidence type="ECO:0000259" key="2">
    <source>
        <dbReference type="Pfam" id="PF01764"/>
    </source>
</evidence>
<dbReference type="InterPro" id="IPR002921">
    <property type="entry name" value="Fungal_lipase-type"/>
</dbReference>
<dbReference type="Pfam" id="PF01764">
    <property type="entry name" value="Lipase_3"/>
    <property type="match status" value="1"/>
</dbReference>
<evidence type="ECO:0000313" key="4">
    <source>
        <dbReference type="Proteomes" id="UP000703661"/>
    </source>
</evidence>
<dbReference type="InterPro" id="IPR051218">
    <property type="entry name" value="Sec_MonoDiacylglyc_Lipase"/>
</dbReference>
<dbReference type="GO" id="GO:0006629">
    <property type="term" value="P:lipid metabolic process"/>
    <property type="evidence" value="ECO:0007669"/>
    <property type="project" value="InterPro"/>
</dbReference>
<dbReference type="InterPro" id="IPR029058">
    <property type="entry name" value="AB_hydrolase_fold"/>
</dbReference>